<dbReference type="GO" id="GO:0009306">
    <property type="term" value="P:protein secretion"/>
    <property type="evidence" value="ECO:0007669"/>
    <property type="project" value="InterPro"/>
</dbReference>
<dbReference type="AlphaFoldDB" id="A0A6I6MY72"/>
<protein>
    <submittedName>
        <fullName evidence="5">General secretion pathway protein D</fullName>
    </submittedName>
</protein>
<accession>A0A6I6MY72</accession>
<dbReference type="EMBL" id="CP047045">
    <property type="protein sequence ID" value="QGZ96592.1"/>
    <property type="molecule type" value="Genomic_DNA"/>
</dbReference>
<proteinExistence type="inferred from homology"/>
<dbReference type="PANTHER" id="PTHR30332">
    <property type="entry name" value="PROBABLE GENERAL SECRETION PATHWAY PROTEIN D"/>
    <property type="match status" value="1"/>
</dbReference>
<evidence type="ECO:0000259" key="4">
    <source>
        <dbReference type="Pfam" id="PF13629"/>
    </source>
</evidence>
<evidence type="ECO:0000313" key="6">
    <source>
        <dbReference type="Proteomes" id="UP000431269"/>
    </source>
</evidence>
<dbReference type="InterPro" id="IPR032789">
    <property type="entry name" value="T2SS-T3SS_pil_N"/>
</dbReference>
<feature type="chain" id="PRO_5026148669" evidence="2">
    <location>
        <begin position="24"/>
        <end position="462"/>
    </location>
</feature>
<dbReference type="PRINTS" id="PR00811">
    <property type="entry name" value="BCTERIALGSPD"/>
</dbReference>
<evidence type="ECO:0000256" key="2">
    <source>
        <dbReference type="SAM" id="SignalP"/>
    </source>
</evidence>
<evidence type="ECO:0000256" key="1">
    <source>
        <dbReference type="RuleBase" id="RU004003"/>
    </source>
</evidence>
<dbReference type="InterPro" id="IPR050810">
    <property type="entry name" value="Bact_Secretion_Sys_Channel"/>
</dbReference>
<dbReference type="KEGG" id="tsv:DSM104635_03452"/>
<dbReference type="PANTHER" id="PTHR30332:SF17">
    <property type="entry name" value="TYPE IV PILIATION SYSTEM PROTEIN DR_0774-RELATED"/>
    <property type="match status" value="1"/>
</dbReference>
<dbReference type="InterPro" id="IPR001775">
    <property type="entry name" value="GspD/PilQ"/>
</dbReference>
<organism evidence="5 6">
    <name type="scientific">Terricaulis silvestris</name>
    <dbReference type="NCBI Taxonomy" id="2686094"/>
    <lineage>
        <taxon>Bacteria</taxon>
        <taxon>Pseudomonadati</taxon>
        <taxon>Pseudomonadota</taxon>
        <taxon>Alphaproteobacteria</taxon>
        <taxon>Caulobacterales</taxon>
        <taxon>Caulobacteraceae</taxon>
        <taxon>Terricaulis</taxon>
    </lineage>
</organism>
<reference evidence="6" key="1">
    <citation type="submission" date="2019-12" db="EMBL/GenBank/DDBJ databases">
        <title>Complete genome of Terracaulis silvestris 0127_4.</title>
        <authorList>
            <person name="Vieira S."/>
            <person name="Riedel T."/>
            <person name="Sproer C."/>
            <person name="Pascual J."/>
            <person name="Boedeker C."/>
            <person name="Overmann J."/>
        </authorList>
    </citation>
    <scope>NUCLEOTIDE SEQUENCE [LARGE SCALE GENOMIC DNA]</scope>
    <source>
        <strain evidence="6">0127_4</strain>
    </source>
</reference>
<feature type="domain" description="Pilus formation protein N-terminal" evidence="4">
    <location>
        <begin position="38"/>
        <end position="106"/>
    </location>
</feature>
<name>A0A6I6MY72_9CAUL</name>
<comment type="similarity">
    <text evidence="1">Belongs to the bacterial secretin family.</text>
</comment>
<feature type="signal peptide" evidence="2">
    <location>
        <begin position="1"/>
        <end position="23"/>
    </location>
</feature>
<evidence type="ECO:0000259" key="3">
    <source>
        <dbReference type="Pfam" id="PF00263"/>
    </source>
</evidence>
<dbReference type="RefSeq" id="WP_158767372.1">
    <property type="nucleotide sequence ID" value="NZ_CP047045.1"/>
</dbReference>
<feature type="domain" description="Type II/III secretion system secretin-like" evidence="3">
    <location>
        <begin position="238"/>
        <end position="399"/>
    </location>
</feature>
<dbReference type="Pfam" id="PF00263">
    <property type="entry name" value="Secretin"/>
    <property type="match status" value="1"/>
</dbReference>
<evidence type="ECO:0000313" key="5">
    <source>
        <dbReference type="EMBL" id="QGZ96592.1"/>
    </source>
</evidence>
<dbReference type="InterPro" id="IPR004846">
    <property type="entry name" value="T2SS/T3SS_dom"/>
</dbReference>
<sequence length="462" mass="49203">MRAAFIVATALILGLGVQTPAMAQSRTGHEDASHTGGIGLPVGGAQILRFDRPVGRVYLGNSEVADVIALTDRSIYLLGKEAGTSSLTIMERGERAVPLATYTVQVGVDALGLRRTLHDVMPDEEVEVRLAGDGLVLSGAVSSSAAADRATLIAQRFAADRVVNSMTISAAEQVMLEVRVSEVQRNELTAMGLSTNVLWQNGADAAQLLSGVINPDAFGLLAGSVVSGDYTIDAVLDALERRGVVTTLARPTLVALSGETANFFAGGEFPIPVAADDDEDSRRITIEFKQFGVSVAFTPTVVGDTINLHVAPEVSALDRNNGIRLNGTDIPAITTRRAQTTVELRDGQSFAIAGLIRRDFTDSVSGLPGVSRMPILGALFRSTRFERQETEVVIIVTAHRAHPTTLDRLVTPTDLFNAPSQFQLFWGGQVEAPSRTQAINANAQTQNQIVGRFDQDVGYVVQ</sequence>
<dbReference type="Proteomes" id="UP000431269">
    <property type="component" value="Chromosome"/>
</dbReference>
<keyword evidence="2" id="KW-0732">Signal</keyword>
<dbReference type="GO" id="GO:0015627">
    <property type="term" value="C:type II protein secretion system complex"/>
    <property type="evidence" value="ECO:0007669"/>
    <property type="project" value="TreeGrafter"/>
</dbReference>
<keyword evidence="6" id="KW-1185">Reference proteome</keyword>
<dbReference type="Pfam" id="PF13629">
    <property type="entry name" value="T2SS-T3SS_pil_N"/>
    <property type="match status" value="1"/>
</dbReference>
<gene>
    <name evidence="5" type="primary">gspD</name>
    <name evidence="5" type="ORF">DSM104635_03452</name>
</gene>